<gene>
    <name evidence="2" type="ORF">NOCA2330034</name>
</gene>
<evidence type="ECO:0000313" key="2">
    <source>
        <dbReference type="EMBL" id="CUR56307.1"/>
    </source>
</evidence>
<organism evidence="2">
    <name type="scientific">metagenome</name>
    <dbReference type="NCBI Taxonomy" id="256318"/>
    <lineage>
        <taxon>unclassified sequences</taxon>
        <taxon>metagenomes</taxon>
    </lineage>
</organism>
<keyword evidence="1" id="KW-0472">Membrane</keyword>
<feature type="transmembrane region" description="Helical" evidence="1">
    <location>
        <begin position="114"/>
        <end position="140"/>
    </location>
</feature>
<protein>
    <recommendedName>
        <fullName evidence="3">Integral membrane protein</fullName>
    </recommendedName>
</protein>
<feature type="transmembrane region" description="Helical" evidence="1">
    <location>
        <begin position="38"/>
        <end position="62"/>
    </location>
</feature>
<feature type="transmembrane region" description="Helical" evidence="1">
    <location>
        <begin position="68"/>
        <end position="93"/>
    </location>
</feature>
<keyword evidence="1" id="KW-1133">Transmembrane helix</keyword>
<reference evidence="2" key="1">
    <citation type="submission" date="2015-08" db="EMBL/GenBank/DDBJ databases">
        <authorList>
            <person name="Babu N.S."/>
            <person name="Beckwith C.J."/>
            <person name="Beseler K.G."/>
            <person name="Brison A."/>
            <person name="Carone J.V."/>
            <person name="Caskin T.P."/>
            <person name="Diamond M."/>
            <person name="Durham M.E."/>
            <person name="Foxe J.M."/>
            <person name="Go M."/>
            <person name="Henderson B.A."/>
            <person name="Jones I.B."/>
            <person name="McGettigan J.A."/>
            <person name="Micheletti S.J."/>
            <person name="Nasrallah M.E."/>
            <person name="Ortiz D."/>
            <person name="Piller C.R."/>
            <person name="Privatt S.R."/>
            <person name="Schneider S.L."/>
            <person name="Sharp S."/>
            <person name="Smith T.C."/>
            <person name="Stanton J.D."/>
            <person name="Ullery H.E."/>
            <person name="Wilson R.J."/>
            <person name="Serrano M.G."/>
            <person name="Buck G."/>
            <person name="Lee V."/>
            <person name="Wang Y."/>
            <person name="Carvalho R."/>
            <person name="Voegtly L."/>
            <person name="Shi R."/>
            <person name="Duckworth R."/>
            <person name="Johnson A."/>
            <person name="Loviza R."/>
            <person name="Walstead R."/>
            <person name="Shah Z."/>
            <person name="Kiflezghi M."/>
            <person name="Wade K."/>
            <person name="Ball S.L."/>
            <person name="Bradley K.W."/>
            <person name="Asai D.J."/>
            <person name="Bowman C.A."/>
            <person name="Russell D.A."/>
            <person name="Pope W.H."/>
            <person name="Jacobs-Sera D."/>
            <person name="Hendrix R.W."/>
            <person name="Hatfull G.F."/>
        </authorList>
    </citation>
    <scope>NUCLEOTIDE SEQUENCE</scope>
</reference>
<accession>A0A2P2C2Q6</accession>
<dbReference type="AlphaFoldDB" id="A0A2P2C2Q6"/>
<dbReference type="EMBL" id="CZKA01000027">
    <property type="protein sequence ID" value="CUR56307.1"/>
    <property type="molecule type" value="Genomic_DNA"/>
</dbReference>
<name>A0A2P2C2Q6_9ZZZZ</name>
<sequence length="144" mass="15391">MSALANVVYVLTALAALVVVLTRLRLARDEAAGTFRVGHGLVNLHTVTGIVGLAVWVVFLVADEESAAGSSLVGIIGLFFWWVTALLGLMVLMRWLPTRGRHADDRPGRSWSTWITGPGFSLLAHLGVLLGVGVATWAYLTQAV</sequence>
<evidence type="ECO:0000256" key="1">
    <source>
        <dbReference type="SAM" id="Phobius"/>
    </source>
</evidence>
<evidence type="ECO:0008006" key="3">
    <source>
        <dbReference type="Google" id="ProtNLM"/>
    </source>
</evidence>
<keyword evidence="1" id="KW-0812">Transmembrane</keyword>
<feature type="transmembrane region" description="Helical" evidence="1">
    <location>
        <begin position="6"/>
        <end position="26"/>
    </location>
</feature>
<proteinExistence type="predicted"/>